<name>A0A0A9G5X4_ARUDO</name>
<proteinExistence type="predicted"/>
<reference evidence="1" key="2">
    <citation type="journal article" date="2015" name="Data Brief">
        <title>Shoot transcriptome of the giant reed, Arundo donax.</title>
        <authorList>
            <person name="Barrero R.A."/>
            <person name="Guerrero F.D."/>
            <person name="Moolhuijzen P."/>
            <person name="Goolsby J.A."/>
            <person name="Tidwell J."/>
            <person name="Bellgard S.E."/>
            <person name="Bellgard M.I."/>
        </authorList>
    </citation>
    <scope>NUCLEOTIDE SEQUENCE</scope>
    <source>
        <tissue evidence="1">Shoot tissue taken approximately 20 cm above the soil surface</tissue>
    </source>
</reference>
<reference evidence="1" key="1">
    <citation type="submission" date="2014-09" db="EMBL/GenBank/DDBJ databases">
        <authorList>
            <person name="Magalhaes I.L.F."/>
            <person name="Oliveira U."/>
            <person name="Santos F.R."/>
            <person name="Vidigal T.H.D.A."/>
            <person name="Brescovit A.D."/>
            <person name="Santos A.J."/>
        </authorList>
    </citation>
    <scope>NUCLEOTIDE SEQUENCE</scope>
    <source>
        <tissue evidence="1">Shoot tissue taken approximately 20 cm above the soil surface</tissue>
    </source>
</reference>
<evidence type="ECO:0000313" key="1">
    <source>
        <dbReference type="EMBL" id="JAE16048.1"/>
    </source>
</evidence>
<dbReference type="EMBL" id="GBRH01181848">
    <property type="protein sequence ID" value="JAE16048.1"/>
    <property type="molecule type" value="Transcribed_RNA"/>
</dbReference>
<organism evidence="1">
    <name type="scientific">Arundo donax</name>
    <name type="common">Giant reed</name>
    <name type="synonym">Donax arundinaceus</name>
    <dbReference type="NCBI Taxonomy" id="35708"/>
    <lineage>
        <taxon>Eukaryota</taxon>
        <taxon>Viridiplantae</taxon>
        <taxon>Streptophyta</taxon>
        <taxon>Embryophyta</taxon>
        <taxon>Tracheophyta</taxon>
        <taxon>Spermatophyta</taxon>
        <taxon>Magnoliopsida</taxon>
        <taxon>Liliopsida</taxon>
        <taxon>Poales</taxon>
        <taxon>Poaceae</taxon>
        <taxon>PACMAD clade</taxon>
        <taxon>Arundinoideae</taxon>
        <taxon>Arundineae</taxon>
        <taxon>Arundo</taxon>
    </lineage>
</organism>
<sequence length="73" mass="8275">MTFLISTSSAIRLAHTLQIFYYVPIYNEVHFNKKKAGTSWFMGTQCALASNVVTRNGMLSCSTYQKINTNPYT</sequence>
<dbReference type="AlphaFoldDB" id="A0A0A9G5X4"/>
<protein>
    <submittedName>
        <fullName evidence="1">Uncharacterized protein</fullName>
    </submittedName>
</protein>
<accession>A0A0A9G5X4</accession>